<gene>
    <name evidence="2" type="ORF">DN92_01845</name>
</gene>
<accession>A0A6M9PB31</accession>
<name>A0A6M9PB31_9BURK</name>
<dbReference type="EMBL" id="CP028940">
    <property type="protein sequence ID" value="QKM59880.1"/>
    <property type="molecule type" value="Genomic_DNA"/>
</dbReference>
<organism evidence="2 3">
    <name type="scientific">Polynucleobacter arcticus</name>
    <dbReference type="NCBI Taxonomy" id="1743165"/>
    <lineage>
        <taxon>Bacteria</taxon>
        <taxon>Pseudomonadati</taxon>
        <taxon>Pseudomonadota</taxon>
        <taxon>Betaproteobacteria</taxon>
        <taxon>Burkholderiales</taxon>
        <taxon>Burkholderiaceae</taxon>
        <taxon>Polynucleobacter</taxon>
    </lineage>
</organism>
<dbReference type="KEGG" id="pard:DN92_01845"/>
<evidence type="ECO:0000313" key="2">
    <source>
        <dbReference type="EMBL" id="QKM59880.1"/>
    </source>
</evidence>
<feature type="signal peptide" evidence="1">
    <location>
        <begin position="1"/>
        <end position="22"/>
    </location>
</feature>
<dbReference type="AlphaFoldDB" id="A0A6M9PB31"/>
<evidence type="ECO:0000313" key="3">
    <source>
        <dbReference type="Proteomes" id="UP000501090"/>
    </source>
</evidence>
<keyword evidence="3" id="KW-1185">Reference proteome</keyword>
<protein>
    <submittedName>
        <fullName evidence="2">Uncharacterized protein</fullName>
    </submittedName>
</protein>
<reference evidence="2 3" key="1">
    <citation type="submission" date="2018-04" db="EMBL/GenBank/DDBJ databases">
        <title>Polynucleobacter sp. UK-Long2-W17 genome.</title>
        <authorList>
            <person name="Hahn M.W."/>
        </authorList>
    </citation>
    <scope>NUCLEOTIDE SEQUENCE [LARGE SCALE GENOMIC DNA]</scope>
    <source>
        <strain evidence="2 3">UK-Long2-W17</strain>
    </source>
</reference>
<sequence length="109" mass="11928">MRRTFLHLLIGFLWLLSSSVFAQSSPQTSQKAQMRYVGTFEAGQPGAGIYKLYDASDDVVCYVLMPDTASRKQVDSKWVYEGNALGSISCLKANSTNSANSAISPVVRK</sequence>
<keyword evidence="1" id="KW-0732">Signal</keyword>
<proteinExistence type="predicted"/>
<dbReference type="RefSeq" id="WP_173959652.1">
    <property type="nucleotide sequence ID" value="NZ_CBCSCC010000014.1"/>
</dbReference>
<evidence type="ECO:0000256" key="1">
    <source>
        <dbReference type="SAM" id="SignalP"/>
    </source>
</evidence>
<dbReference type="Proteomes" id="UP000501090">
    <property type="component" value="Chromosome"/>
</dbReference>
<feature type="chain" id="PRO_5026739246" evidence="1">
    <location>
        <begin position="23"/>
        <end position="109"/>
    </location>
</feature>